<evidence type="ECO:0008006" key="5">
    <source>
        <dbReference type="Google" id="ProtNLM"/>
    </source>
</evidence>
<comment type="caution">
    <text evidence="3">The sequence shown here is derived from an EMBL/GenBank/DDBJ whole genome shotgun (WGS) entry which is preliminary data.</text>
</comment>
<keyword evidence="1" id="KW-0812">Transmembrane</keyword>
<feature type="transmembrane region" description="Helical" evidence="1">
    <location>
        <begin position="135"/>
        <end position="159"/>
    </location>
</feature>
<evidence type="ECO:0000256" key="1">
    <source>
        <dbReference type="SAM" id="Phobius"/>
    </source>
</evidence>
<feature type="transmembrane region" description="Helical" evidence="1">
    <location>
        <begin position="105"/>
        <end position="129"/>
    </location>
</feature>
<feature type="signal peptide" evidence="2">
    <location>
        <begin position="1"/>
        <end position="23"/>
    </location>
</feature>
<evidence type="ECO:0000256" key="2">
    <source>
        <dbReference type="SAM" id="SignalP"/>
    </source>
</evidence>
<evidence type="ECO:0000313" key="4">
    <source>
        <dbReference type="Proteomes" id="UP000567246"/>
    </source>
</evidence>
<reference evidence="3 4" key="1">
    <citation type="submission" date="2020-08" db="EMBL/GenBank/DDBJ databases">
        <title>Sequencing the genomes of 1000 actinobacteria strains.</title>
        <authorList>
            <person name="Klenk H.-P."/>
        </authorList>
    </citation>
    <scope>NUCLEOTIDE SEQUENCE [LARGE SCALE GENOMIC DNA]</scope>
    <source>
        <strain evidence="3 4">DSM 17945</strain>
    </source>
</reference>
<name>A0A7W9N159_9MICC</name>
<protein>
    <recommendedName>
        <fullName evidence="5">Glycosyl-4,4'-diaponeurosporenoate acyltransferase</fullName>
    </recommendedName>
</protein>
<dbReference type="AlphaFoldDB" id="A0A7W9N159"/>
<keyword evidence="1" id="KW-0472">Membrane</keyword>
<keyword evidence="2" id="KW-0732">Signal</keyword>
<dbReference type="Proteomes" id="UP000567246">
    <property type="component" value="Unassembled WGS sequence"/>
</dbReference>
<gene>
    <name evidence="3" type="ORF">HDA33_002027</name>
</gene>
<organism evidence="3 4">
    <name type="scientific">Micrococcus endophyticus</name>
    <dbReference type="NCBI Taxonomy" id="455343"/>
    <lineage>
        <taxon>Bacteria</taxon>
        <taxon>Bacillati</taxon>
        <taxon>Actinomycetota</taxon>
        <taxon>Actinomycetes</taxon>
        <taxon>Micrococcales</taxon>
        <taxon>Micrococcaceae</taxon>
        <taxon>Micrococcus</taxon>
    </lineage>
</organism>
<sequence length="175" mass="18714">MTPRSLAGLALAVAALAAAFALMAPTAPGLFVGVLTAGTLGFGPFYGEPTRHLVDRPWRRDRRWHELARRVRTDWLSRQLGAAGWNAAIRRRITGRADLRRIRTAAVGSLVSHAASVGLHGIAALALAVVGHPGWGLLAVLLGLVVHAWPALLQVAVLGRIDGLQAQLRGDRLLW</sequence>
<proteinExistence type="predicted"/>
<dbReference type="EMBL" id="JACHMW010000001">
    <property type="protein sequence ID" value="MBB5849463.1"/>
    <property type="molecule type" value="Genomic_DNA"/>
</dbReference>
<keyword evidence="1" id="KW-1133">Transmembrane helix</keyword>
<feature type="chain" id="PRO_5039370192" description="Glycosyl-4,4'-diaponeurosporenoate acyltransferase" evidence="2">
    <location>
        <begin position="24"/>
        <end position="175"/>
    </location>
</feature>
<accession>A0A7W9N159</accession>
<evidence type="ECO:0000313" key="3">
    <source>
        <dbReference type="EMBL" id="MBB5849463.1"/>
    </source>
</evidence>
<feature type="transmembrane region" description="Helical" evidence="1">
    <location>
        <begin position="31"/>
        <end position="47"/>
    </location>
</feature>
<dbReference type="RefSeq" id="WP_017489525.1">
    <property type="nucleotide sequence ID" value="NZ_BAABAG010000012.1"/>
</dbReference>
<keyword evidence="4" id="KW-1185">Reference proteome</keyword>